<dbReference type="Proteomes" id="UP001189624">
    <property type="component" value="Chromosome 9"/>
</dbReference>
<keyword evidence="8" id="KW-1185">Reference proteome</keyword>
<dbReference type="Pfam" id="PF16040">
    <property type="entry name" value="APD1-4_N"/>
    <property type="match status" value="1"/>
</dbReference>
<dbReference type="AlphaFoldDB" id="A0AA86TBS5"/>
<evidence type="ECO:0000313" key="7">
    <source>
        <dbReference type="EMBL" id="CAJ1973441.1"/>
    </source>
</evidence>
<accession>A0AA86TBS5</accession>
<dbReference type="InterPro" id="IPR032010">
    <property type="entry name" value="APD1-4_M"/>
</dbReference>
<name>A0AA86TBS5_9FABA</name>
<evidence type="ECO:0000256" key="3">
    <source>
        <dbReference type="ARBA" id="ARBA00022833"/>
    </source>
</evidence>
<keyword evidence="3" id="KW-0862">Zinc</keyword>
<proteinExistence type="predicted"/>
<keyword evidence="4" id="KW-0732">Signal</keyword>
<dbReference type="PANTHER" id="PTHR46858">
    <property type="entry name" value="OS05G0521000 PROTEIN"/>
    <property type="match status" value="1"/>
</dbReference>
<feature type="signal peptide" evidence="4">
    <location>
        <begin position="1"/>
        <end position="18"/>
    </location>
</feature>
<organism evidence="7 8">
    <name type="scientific">Sphenostylis stenocarpa</name>
    <dbReference type="NCBI Taxonomy" id="92480"/>
    <lineage>
        <taxon>Eukaryota</taxon>
        <taxon>Viridiplantae</taxon>
        <taxon>Streptophyta</taxon>
        <taxon>Embryophyta</taxon>
        <taxon>Tracheophyta</taxon>
        <taxon>Spermatophyta</taxon>
        <taxon>Magnoliopsida</taxon>
        <taxon>eudicotyledons</taxon>
        <taxon>Gunneridae</taxon>
        <taxon>Pentapetalae</taxon>
        <taxon>rosids</taxon>
        <taxon>fabids</taxon>
        <taxon>Fabales</taxon>
        <taxon>Fabaceae</taxon>
        <taxon>Papilionoideae</taxon>
        <taxon>50 kb inversion clade</taxon>
        <taxon>NPAAA clade</taxon>
        <taxon>indigoferoid/millettioid clade</taxon>
        <taxon>Phaseoleae</taxon>
        <taxon>Sphenostylis</taxon>
    </lineage>
</organism>
<evidence type="ECO:0000313" key="8">
    <source>
        <dbReference type="Proteomes" id="UP001189624"/>
    </source>
</evidence>
<feature type="domain" description="E3 ubiquitin-protein ligase APD1-4 middle" evidence="6">
    <location>
        <begin position="145"/>
        <end position="194"/>
    </location>
</feature>
<sequence>MLGCCLLSLFGFVAFSAALRYGYYGDSHILLGPASSRLIRTSSVFVKQLQVSSKDKNQVFLHAFNEKPELSSYTNWNVSDFFLVEAYKSKGSTIRIRWKAHTTSSLDQLHGMVAKGDMKFELLQTQKTSFLNAISLQEIVTGKEAEYLVEEDDRYHIGVLNMNARNIILTMEVNISAKVYDTTKAKKMCSTAKGSFLGVYEGEEQHNHVIVDVTYRTSNVVATQTETEPLMGVEDNQISYGTNAKDEEEDSGAFTIRETIVLVKCGKWFDKRVLHEDSTVCGFKWYACQFFTPLLLSPSKDSNMILSGGQIGEDFMNLEVNKSKWNIRESEKGAGESCGNNSAHDKKKNDAGINNLTATVADDAKFLLNDENNPGFLTCRYAVRLNRAIASSSGVESN</sequence>
<dbReference type="GO" id="GO:0008270">
    <property type="term" value="F:zinc ion binding"/>
    <property type="evidence" value="ECO:0007669"/>
    <property type="project" value="UniProtKB-KW"/>
</dbReference>
<dbReference type="GO" id="GO:0061630">
    <property type="term" value="F:ubiquitin protein ligase activity"/>
    <property type="evidence" value="ECO:0007669"/>
    <property type="project" value="TreeGrafter"/>
</dbReference>
<dbReference type="Gramene" id="rna-AYBTSS11_LOCUS25502">
    <property type="protein sequence ID" value="CAJ1973441.1"/>
    <property type="gene ID" value="gene-AYBTSS11_LOCUS25502"/>
</dbReference>
<feature type="domain" description="E3 ubiquitin-protein ligase APD1-4 N-terminal" evidence="5">
    <location>
        <begin position="61"/>
        <end position="119"/>
    </location>
</feature>
<evidence type="ECO:0000256" key="4">
    <source>
        <dbReference type="SAM" id="SignalP"/>
    </source>
</evidence>
<protein>
    <submittedName>
        <fullName evidence="7">Uncharacterized protein</fullName>
    </submittedName>
</protein>
<keyword evidence="1" id="KW-0479">Metal-binding</keyword>
<dbReference type="PANTHER" id="PTHR46858:SF6">
    <property type="entry name" value="LIGASE, PUTATIVE-RELATED"/>
    <property type="match status" value="1"/>
</dbReference>
<gene>
    <name evidence="7" type="ORF">AYBTSS11_LOCUS25502</name>
</gene>
<evidence type="ECO:0000256" key="2">
    <source>
        <dbReference type="ARBA" id="ARBA00022771"/>
    </source>
</evidence>
<feature type="chain" id="PRO_5041691349" evidence="4">
    <location>
        <begin position="19"/>
        <end position="398"/>
    </location>
</feature>
<evidence type="ECO:0000259" key="5">
    <source>
        <dbReference type="Pfam" id="PF16040"/>
    </source>
</evidence>
<evidence type="ECO:0000256" key="1">
    <source>
        <dbReference type="ARBA" id="ARBA00022723"/>
    </source>
</evidence>
<dbReference type="InterPro" id="IPR032008">
    <property type="entry name" value="APD1-4_N"/>
</dbReference>
<dbReference type="EMBL" id="OY731406">
    <property type="protein sequence ID" value="CAJ1973441.1"/>
    <property type="molecule type" value="Genomic_DNA"/>
</dbReference>
<dbReference type="Pfam" id="PF16041">
    <property type="entry name" value="APD1-4_M"/>
    <property type="match status" value="1"/>
</dbReference>
<reference evidence="7" key="1">
    <citation type="submission" date="2023-10" db="EMBL/GenBank/DDBJ databases">
        <authorList>
            <person name="Domelevo Entfellner J.-B."/>
        </authorList>
    </citation>
    <scope>NUCLEOTIDE SEQUENCE</scope>
</reference>
<keyword evidence="2" id="KW-0863">Zinc-finger</keyword>
<evidence type="ECO:0000259" key="6">
    <source>
        <dbReference type="Pfam" id="PF16041"/>
    </source>
</evidence>
<dbReference type="GO" id="GO:0016567">
    <property type="term" value="P:protein ubiquitination"/>
    <property type="evidence" value="ECO:0007669"/>
    <property type="project" value="TreeGrafter"/>
</dbReference>